<reference evidence="3" key="1">
    <citation type="journal article" date="2021" name="PeerJ">
        <title>Extensive microbial diversity within the chicken gut microbiome revealed by metagenomics and culture.</title>
        <authorList>
            <person name="Gilroy R."/>
            <person name="Ravi A."/>
            <person name="Getino M."/>
            <person name="Pursley I."/>
            <person name="Horton D.L."/>
            <person name="Alikhan N.F."/>
            <person name="Baker D."/>
            <person name="Gharbi K."/>
            <person name="Hall N."/>
            <person name="Watson M."/>
            <person name="Adriaenssens E.M."/>
            <person name="Foster-Nyarko E."/>
            <person name="Jarju S."/>
            <person name="Secka A."/>
            <person name="Antonio M."/>
            <person name="Oren A."/>
            <person name="Chaudhuri R.R."/>
            <person name="La Ragione R."/>
            <person name="Hildebrand F."/>
            <person name="Pallen M.J."/>
        </authorList>
    </citation>
    <scope>NUCLEOTIDE SEQUENCE</scope>
    <source>
        <strain evidence="3">ChiBcec6-4105</strain>
    </source>
</reference>
<evidence type="ECO:0000256" key="1">
    <source>
        <dbReference type="ARBA" id="ARBA00023172"/>
    </source>
</evidence>
<feature type="domain" description="Tyr recombinase" evidence="2">
    <location>
        <begin position="72"/>
        <end position="257"/>
    </location>
</feature>
<dbReference type="EMBL" id="DWUY01000165">
    <property type="protein sequence ID" value="HJD28770.1"/>
    <property type="molecule type" value="Genomic_DNA"/>
</dbReference>
<accession>A0A9D2QSJ3</accession>
<dbReference type="InterPro" id="IPR011010">
    <property type="entry name" value="DNA_brk_join_enz"/>
</dbReference>
<sequence length="275" mass="31034">RRRHLDTVEELKRRGFTDPTMRDWTFENDNGRNPQAGIARRYVEHWEDMRADNIGCLFWGGVGTGKSYRGRCIPTIYKPSEIAAIEKAVDRTSSPGKRDYAIILLASRLGMRAGDIASLKFNSLDFEKERIRFIQNKTGNPSDLYMIPEIQAALKDYIISERPASSSEFVFLKSFAPYTEISYSVVSFTVKKYILRSGIDISRKKHGPHSLRSSLATSMINDGISYESVRRVLGHNSPNAIKHYAKLDLSILRNCALECSAPSGNLFRFLEGGGI</sequence>
<dbReference type="Gene3D" id="1.10.443.10">
    <property type="entry name" value="Intergrase catalytic core"/>
    <property type="match status" value="1"/>
</dbReference>
<dbReference type="InterPro" id="IPR002104">
    <property type="entry name" value="Integrase_catalytic"/>
</dbReference>
<dbReference type="InterPro" id="IPR050090">
    <property type="entry name" value="Tyrosine_recombinase_XerCD"/>
</dbReference>
<reference evidence="3" key="2">
    <citation type="submission" date="2021-04" db="EMBL/GenBank/DDBJ databases">
        <authorList>
            <person name="Gilroy R."/>
        </authorList>
    </citation>
    <scope>NUCLEOTIDE SEQUENCE</scope>
    <source>
        <strain evidence="3">ChiBcec6-4105</strain>
    </source>
</reference>
<dbReference type="AlphaFoldDB" id="A0A9D2QSJ3"/>
<dbReference type="InterPro" id="IPR013762">
    <property type="entry name" value="Integrase-like_cat_sf"/>
</dbReference>
<keyword evidence="1" id="KW-0233">DNA recombination</keyword>
<evidence type="ECO:0000313" key="3">
    <source>
        <dbReference type="EMBL" id="HJD28770.1"/>
    </source>
</evidence>
<evidence type="ECO:0000313" key="4">
    <source>
        <dbReference type="Proteomes" id="UP000823892"/>
    </source>
</evidence>
<gene>
    <name evidence="3" type="ORF">H9914_07240</name>
</gene>
<dbReference type="GO" id="GO:0003677">
    <property type="term" value="F:DNA binding"/>
    <property type="evidence" value="ECO:0007669"/>
    <property type="project" value="InterPro"/>
</dbReference>
<name>A0A9D2QSJ3_9FIRM</name>
<organism evidence="3 4">
    <name type="scientific">Candidatus Blautia avicola</name>
    <dbReference type="NCBI Taxonomy" id="2838483"/>
    <lineage>
        <taxon>Bacteria</taxon>
        <taxon>Bacillati</taxon>
        <taxon>Bacillota</taxon>
        <taxon>Clostridia</taxon>
        <taxon>Lachnospirales</taxon>
        <taxon>Lachnospiraceae</taxon>
        <taxon>Blautia</taxon>
    </lineage>
</organism>
<proteinExistence type="predicted"/>
<dbReference type="GO" id="GO:0006310">
    <property type="term" value="P:DNA recombination"/>
    <property type="evidence" value="ECO:0007669"/>
    <property type="project" value="UniProtKB-KW"/>
</dbReference>
<feature type="non-terminal residue" evidence="3">
    <location>
        <position position="1"/>
    </location>
</feature>
<dbReference type="PANTHER" id="PTHR30349:SF90">
    <property type="entry name" value="TYROSINE RECOMBINASE XERD"/>
    <property type="match status" value="1"/>
</dbReference>
<dbReference type="Pfam" id="PF00589">
    <property type="entry name" value="Phage_integrase"/>
    <property type="match status" value="1"/>
</dbReference>
<evidence type="ECO:0000259" key="2">
    <source>
        <dbReference type="PROSITE" id="PS51898"/>
    </source>
</evidence>
<protein>
    <submittedName>
        <fullName evidence="3">Tyrosine-type recombinase/integrase</fullName>
    </submittedName>
</protein>
<dbReference type="SUPFAM" id="SSF56349">
    <property type="entry name" value="DNA breaking-rejoining enzymes"/>
    <property type="match status" value="1"/>
</dbReference>
<comment type="caution">
    <text evidence="3">The sequence shown here is derived from an EMBL/GenBank/DDBJ whole genome shotgun (WGS) entry which is preliminary data.</text>
</comment>
<dbReference type="Proteomes" id="UP000823892">
    <property type="component" value="Unassembled WGS sequence"/>
</dbReference>
<dbReference type="GO" id="GO:0015074">
    <property type="term" value="P:DNA integration"/>
    <property type="evidence" value="ECO:0007669"/>
    <property type="project" value="InterPro"/>
</dbReference>
<dbReference type="PANTHER" id="PTHR30349">
    <property type="entry name" value="PHAGE INTEGRASE-RELATED"/>
    <property type="match status" value="1"/>
</dbReference>
<dbReference type="PROSITE" id="PS51898">
    <property type="entry name" value="TYR_RECOMBINASE"/>
    <property type="match status" value="1"/>
</dbReference>